<dbReference type="RefSeq" id="WP_079554241.1">
    <property type="nucleotide sequence ID" value="NZ_LT670847.1"/>
</dbReference>
<gene>
    <name evidence="1" type="ORF">SAMN05878437_2595</name>
</gene>
<dbReference type="PIRSF" id="PIRSF020565">
    <property type="entry name" value="3Ho_Ac_ACP_DH_prd"/>
    <property type="match status" value="1"/>
</dbReference>
<dbReference type="InterPro" id="IPR029069">
    <property type="entry name" value="HotDog_dom_sf"/>
</dbReference>
<accession>A0A1M7I7E9</accession>
<organism evidence="1 2">
    <name type="scientific">Vreelandella subglaciescola</name>
    <dbReference type="NCBI Taxonomy" id="29571"/>
    <lineage>
        <taxon>Bacteria</taxon>
        <taxon>Pseudomonadati</taxon>
        <taxon>Pseudomonadota</taxon>
        <taxon>Gammaproteobacteria</taxon>
        <taxon>Oceanospirillales</taxon>
        <taxon>Halomonadaceae</taxon>
        <taxon>Vreelandella</taxon>
    </lineage>
</organism>
<dbReference type="Gene3D" id="3.10.129.10">
    <property type="entry name" value="Hotdog Thioesterase"/>
    <property type="match status" value="1"/>
</dbReference>
<dbReference type="SUPFAM" id="SSF54637">
    <property type="entry name" value="Thioesterase/thiol ester dehydrase-isomerase"/>
    <property type="match status" value="1"/>
</dbReference>
<dbReference type="Proteomes" id="UP000190911">
    <property type="component" value="Chromosome I"/>
</dbReference>
<name>A0A1M7I7E9_9GAMM</name>
<dbReference type="OrthoDB" id="9800188at2"/>
<evidence type="ECO:0000313" key="2">
    <source>
        <dbReference type="Proteomes" id="UP000190911"/>
    </source>
</evidence>
<dbReference type="EMBL" id="LT670847">
    <property type="protein sequence ID" value="SHM36539.1"/>
    <property type="molecule type" value="Genomic_DNA"/>
</dbReference>
<evidence type="ECO:0000313" key="1">
    <source>
        <dbReference type="EMBL" id="SHM36539.1"/>
    </source>
</evidence>
<keyword evidence="2" id="KW-1185">Reference proteome</keyword>
<proteinExistence type="predicted"/>
<dbReference type="Pfam" id="PF22817">
    <property type="entry name" value="ApeP-like"/>
    <property type="match status" value="1"/>
</dbReference>
<sequence length="162" mass="17441">MTPTPWRINSRRPAAGLVPHKGAMCLLDDVLEADAEHLVAEVTPRDDDLFAAAEGIPGWVGIEWLAQAIAAWSGQRAISAGGSPRLGFLLGTRRYRCQVEHFAFSRPIRVEITLDYQAGNGLGAFTGRLLDDTGTECASAILNVFEPDDLQALAGPQQDDPS</sequence>
<dbReference type="InterPro" id="IPR016776">
    <property type="entry name" value="ApeP-like_dehydratase"/>
</dbReference>
<reference evidence="1 2" key="1">
    <citation type="submission" date="2016-11" db="EMBL/GenBank/DDBJ databases">
        <authorList>
            <person name="Jaros S."/>
            <person name="Januszkiewicz K."/>
            <person name="Wedrychowicz H."/>
        </authorList>
    </citation>
    <scope>NUCLEOTIDE SEQUENCE [LARGE SCALE GENOMIC DNA]</scope>
    <source>
        <strain evidence="1 2">ACAM 12</strain>
    </source>
</reference>
<dbReference type="AlphaFoldDB" id="A0A1M7I7E9"/>
<dbReference type="STRING" id="29571.SAMN05878437_2595"/>
<protein>
    <submittedName>
        <fullName evidence="1">Predicted 3-hydroxylacyl-ACP dehydratase, HotDog domain</fullName>
    </submittedName>
</protein>
<dbReference type="InParanoid" id="A0A1M7I7E9"/>